<organism evidence="4 5">
    <name type="scientific">Formosa maritima</name>
    <dbReference type="NCBI Taxonomy" id="2592046"/>
    <lineage>
        <taxon>Bacteria</taxon>
        <taxon>Pseudomonadati</taxon>
        <taxon>Bacteroidota</taxon>
        <taxon>Flavobacteriia</taxon>
        <taxon>Flavobacteriales</taxon>
        <taxon>Flavobacteriaceae</taxon>
        <taxon>Formosa</taxon>
    </lineage>
</organism>
<dbReference type="InterPro" id="IPR005184">
    <property type="entry name" value="DUF306_Meta_HslJ"/>
</dbReference>
<dbReference type="RefSeq" id="WP_148452066.1">
    <property type="nucleotide sequence ID" value="NZ_VSFC01000002.1"/>
</dbReference>
<feature type="signal peptide" evidence="2">
    <location>
        <begin position="1"/>
        <end position="24"/>
    </location>
</feature>
<dbReference type="OrthoDB" id="880459at2"/>
<feature type="domain" description="DUF306" evidence="3">
    <location>
        <begin position="35"/>
        <end position="135"/>
    </location>
</feature>
<dbReference type="InterPro" id="IPR053147">
    <property type="entry name" value="Hsp_HslJ-like"/>
</dbReference>
<evidence type="ECO:0000256" key="2">
    <source>
        <dbReference type="SAM" id="SignalP"/>
    </source>
</evidence>
<dbReference type="PANTHER" id="PTHR35535:SF2">
    <property type="entry name" value="DUF306 DOMAIN-CONTAINING PROTEIN"/>
    <property type="match status" value="1"/>
</dbReference>
<feature type="coiled-coil region" evidence="1">
    <location>
        <begin position="178"/>
        <end position="205"/>
    </location>
</feature>
<dbReference type="Pfam" id="PF03724">
    <property type="entry name" value="META"/>
    <property type="match status" value="1"/>
</dbReference>
<dbReference type="Gene3D" id="2.40.128.270">
    <property type="match status" value="1"/>
</dbReference>
<keyword evidence="2" id="KW-0732">Signal</keyword>
<dbReference type="PROSITE" id="PS51257">
    <property type="entry name" value="PROKAR_LIPOPROTEIN"/>
    <property type="match status" value="1"/>
</dbReference>
<sequence length="257" mass="28779">MKYLTLILSVFTFMSCGNSKNASAMQNNKQPNNYITGTYQVIFIDSNNVSEYKLTIEFNESTKTVSGFSGCNRFTGTYILDENKITIGPLAGTRMACMETINNIETSMLEALSNVNTIHVNNQTLTLLKDKDVLLQASQENAYVLEYTAMSRGLFNQYIFENGKLSIQKDRASSLEIKTCSQEDINKLLNELNSLELEKINSLKAPSEKRFYDGAAIAILKITYHGKTYQTPEFDHGDPNSYIASLISSFLGLAEKQ</sequence>
<evidence type="ECO:0000313" key="4">
    <source>
        <dbReference type="EMBL" id="TYA60095.1"/>
    </source>
</evidence>
<gene>
    <name evidence="4" type="ORF">FVF61_00290</name>
</gene>
<dbReference type="EMBL" id="VSFC01000002">
    <property type="protein sequence ID" value="TYA60095.1"/>
    <property type="molecule type" value="Genomic_DNA"/>
</dbReference>
<dbReference type="InterPro" id="IPR038670">
    <property type="entry name" value="HslJ-like_sf"/>
</dbReference>
<keyword evidence="1" id="KW-0175">Coiled coil</keyword>
<name>A0A5D0GM22_9FLAO</name>
<accession>A0A5D0GM22</accession>
<evidence type="ECO:0000259" key="3">
    <source>
        <dbReference type="Pfam" id="PF03724"/>
    </source>
</evidence>
<comment type="caution">
    <text evidence="4">The sequence shown here is derived from an EMBL/GenBank/DDBJ whole genome shotgun (WGS) entry which is preliminary data.</text>
</comment>
<proteinExistence type="predicted"/>
<dbReference type="PANTHER" id="PTHR35535">
    <property type="entry name" value="HEAT SHOCK PROTEIN HSLJ"/>
    <property type="match status" value="1"/>
</dbReference>
<feature type="chain" id="PRO_5022784668" evidence="2">
    <location>
        <begin position="25"/>
        <end position="257"/>
    </location>
</feature>
<reference evidence="4 5" key="1">
    <citation type="submission" date="2019-08" db="EMBL/GenBank/DDBJ databases">
        <title>Formosa sediminis sp. nov., isolated from marine sediment.</title>
        <authorList>
            <person name="Cao W.R."/>
        </authorList>
    </citation>
    <scope>NUCLEOTIDE SEQUENCE [LARGE SCALE GENOMIC DNA]</scope>
    <source>
        <strain evidence="4 5">1494</strain>
    </source>
</reference>
<evidence type="ECO:0000256" key="1">
    <source>
        <dbReference type="SAM" id="Coils"/>
    </source>
</evidence>
<protein>
    <submittedName>
        <fullName evidence="4">META domain-containing protein</fullName>
    </submittedName>
</protein>
<keyword evidence="5" id="KW-1185">Reference proteome</keyword>
<dbReference type="AlphaFoldDB" id="A0A5D0GM22"/>
<evidence type="ECO:0000313" key="5">
    <source>
        <dbReference type="Proteomes" id="UP000324550"/>
    </source>
</evidence>
<dbReference type="Proteomes" id="UP000324550">
    <property type="component" value="Unassembled WGS sequence"/>
</dbReference>